<accession>A0AAD8VXL1</accession>
<sequence>MQQTRYSADASCKQKRAHLADDRLSALPDVLLHAIMSFLKARQVVQTCVLSTRWRHLWCSVPCLNLDLEEFEDGDMEKSLDYCERQRQVWPNFEDFTDNLLYHKNIDIALLDTFRMCYPSGYNVRDNSDRWIRRGIKHSPSWRIKTLHLSGISLVHHFAKHISYGCPFLEDLELKYYRGTLDEITSLSLKKLVIVCSYNFFCSPRTITTPALASLCLSGIDCFGVLNMPALVNASIHLSPFFKDDDDASLVNQVEFLYGIIQCDKFGVV</sequence>
<dbReference type="Proteomes" id="UP001231189">
    <property type="component" value="Unassembled WGS sequence"/>
</dbReference>
<dbReference type="InterPro" id="IPR001810">
    <property type="entry name" value="F-box_dom"/>
</dbReference>
<proteinExistence type="predicted"/>
<dbReference type="PANTHER" id="PTHR34223">
    <property type="entry name" value="OS11G0201299 PROTEIN"/>
    <property type="match status" value="1"/>
</dbReference>
<organism evidence="2 3">
    <name type="scientific">Lolium multiflorum</name>
    <name type="common">Italian ryegrass</name>
    <name type="synonym">Lolium perenne subsp. multiflorum</name>
    <dbReference type="NCBI Taxonomy" id="4521"/>
    <lineage>
        <taxon>Eukaryota</taxon>
        <taxon>Viridiplantae</taxon>
        <taxon>Streptophyta</taxon>
        <taxon>Embryophyta</taxon>
        <taxon>Tracheophyta</taxon>
        <taxon>Spermatophyta</taxon>
        <taxon>Magnoliopsida</taxon>
        <taxon>Liliopsida</taxon>
        <taxon>Poales</taxon>
        <taxon>Poaceae</taxon>
        <taxon>BOP clade</taxon>
        <taxon>Pooideae</taxon>
        <taxon>Poodae</taxon>
        <taxon>Poeae</taxon>
        <taxon>Poeae Chloroplast Group 2 (Poeae type)</taxon>
        <taxon>Loliodinae</taxon>
        <taxon>Loliinae</taxon>
        <taxon>Lolium</taxon>
    </lineage>
</organism>
<keyword evidence="3" id="KW-1185">Reference proteome</keyword>
<dbReference type="CDD" id="cd22160">
    <property type="entry name" value="F-box_AtFBL13-like"/>
    <property type="match status" value="1"/>
</dbReference>
<reference evidence="2" key="1">
    <citation type="submission" date="2023-07" db="EMBL/GenBank/DDBJ databases">
        <title>A chromosome-level genome assembly of Lolium multiflorum.</title>
        <authorList>
            <person name="Chen Y."/>
            <person name="Copetti D."/>
            <person name="Kolliker R."/>
            <person name="Studer B."/>
        </authorList>
    </citation>
    <scope>NUCLEOTIDE SEQUENCE</scope>
    <source>
        <strain evidence="2">02402/16</strain>
        <tissue evidence="2">Leaf</tissue>
    </source>
</reference>
<dbReference type="InterPro" id="IPR053197">
    <property type="entry name" value="F-box_SCFL_complex_component"/>
</dbReference>
<dbReference type="Pfam" id="PF00646">
    <property type="entry name" value="F-box"/>
    <property type="match status" value="1"/>
</dbReference>
<comment type="caution">
    <text evidence="2">The sequence shown here is derived from an EMBL/GenBank/DDBJ whole genome shotgun (WGS) entry which is preliminary data.</text>
</comment>
<dbReference type="EMBL" id="JAUUTY010000005">
    <property type="protein sequence ID" value="KAK1627810.1"/>
    <property type="molecule type" value="Genomic_DNA"/>
</dbReference>
<dbReference type="Gene3D" id="1.20.1280.50">
    <property type="match status" value="1"/>
</dbReference>
<dbReference type="AlphaFoldDB" id="A0AAD8VXL1"/>
<feature type="domain" description="F-box" evidence="1">
    <location>
        <begin position="24"/>
        <end position="63"/>
    </location>
</feature>
<dbReference type="SUPFAM" id="SSF81383">
    <property type="entry name" value="F-box domain"/>
    <property type="match status" value="1"/>
</dbReference>
<gene>
    <name evidence="2" type="ORF">QYE76_002125</name>
</gene>
<evidence type="ECO:0000313" key="2">
    <source>
        <dbReference type="EMBL" id="KAK1627810.1"/>
    </source>
</evidence>
<dbReference type="InterPro" id="IPR053781">
    <property type="entry name" value="F-box_AtFBL13-like"/>
</dbReference>
<evidence type="ECO:0000259" key="1">
    <source>
        <dbReference type="Pfam" id="PF00646"/>
    </source>
</evidence>
<dbReference type="PANTHER" id="PTHR34223:SF65">
    <property type="entry name" value="OS04G0440300 PROTEIN"/>
    <property type="match status" value="1"/>
</dbReference>
<evidence type="ECO:0000313" key="3">
    <source>
        <dbReference type="Proteomes" id="UP001231189"/>
    </source>
</evidence>
<name>A0AAD8VXL1_LOLMU</name>
<protein>
    <recommendedName>
        <fullName evidence="1">F-box domain-containing protein</fullName>
    </recommendedName>
</protein>
<dbReference type="InterPro" id="IPR036047">
    <property type="entry name" value="F-box-like_dom_sf"/>
</dbReference>